<dbReference type="InterPro" id="IPR009839">
    <property type="entry name" value="SseB_N"/>
</dbReference>
<protein>
    <recommendedName>
        <fullName evidence="1">SseB protein N-terminal domain-containing protein</fullName>
    </recommendedName>
</protein>
<gene>
    <name evidence="2" type="ORF">A1D18_00075</name>
</gene>
<evidence type="ECO:0000259" key="1">
    <source>
        <dbReference type="Pfam" id="PF07179"/>
    </source>
</evidence>
<evidence type="ECO:0000313" key="3">
    <source>
        <dbReference type="Proteomes" id="UP000183924"/>
    </source>
</evidence>
<organism evidence="2 3">
    <name type="scientific">Candidatus Rickettsiella isopodorum</name>
    <dbReference type="NCBI Taxonomy" id="1225476"/>
    <lineage>
        <taxon>Bacteria</taxon>
        <taxon>Pseudomonadati</taxon>
        <taxon>Pseudomonadota</taxon>
        <taxon>Gammaproteobacteria</taxon>
        <taxon>Legionellales</taxon>
        <taxon>Coxiellaceae</taxon>
        <taxon>Rickettsiella</taxon>
    </lineage>
</organism>
<dbReference type="EMBL" id="LUKY01000017">
    <property type="protein sequence ID" value="OIZ96728.1"/>
    <property type="molecule type" value="Genomic_DNA"/>
</dbReference>
<evidence type="ECO:0000313" key="2">
    <source>
        <dbReference type="EMBL" id="OIZ96728.1"/>
    </source>
</evidence>
<comment type="caution">
    <text evidence="2">The sequence shown here is derived from an EMBL/GenBank/DDBJ whole genome shotgun (WGS) entry which is preliminary data.</text>
</comment>
<proteinExistence type="predicted"/>
<dbReference type="RefSeq" id="WP_071661798.1">
    <property type="nucleotide sequence ID" value="NZ_LUKY01000017.1"/>
</dbReference>
<dbReference type="Pfam" id="PF07179">
    <property type="entry name" value="SseB"/>
    <property type="match status" value="1"/>
</dbReference>
<feature type="domain" description="SseB protein N-terminal" evidence="1">
    <location>
        <begin position="21"/>
        <end position="120"/>
    </location>
</feature>
<sequence>MKSPESNLPTTIEQLILGAKNKEISLKVVIQVMMDNNFFIACSEKALTDKEIILPLCTEFHGEKTACVFTKKEWAEVYMTADICVVKLKALEWLKKHPANYGLIVNPSQDACIKFSASGIQNILKEFI</sequence>
<accession>A0A1J8NNN0</accession>
<dbReference type="Proteomes" id="UP000183924">
    <property type="component" value="Unassembled WGS sequence"/>
</dbReference>
<dbReference type="STRING" id="1225476.A1D18_00075"/>
<keyword evidence="3" id="KW-1185">Reference proteome</keyword>
<name>A0A1J8NNN0_9COXI</name>
<dbReference type="AlphaFoldDB" id="A0A1J8NNN0"/>
<reference evidence="2 3" key="1">
    <citation type="submission" date="2016-03" db="EMBL/GenBank/DDBJ databases">
        <title>Comparative genomics of Rickettsiella.</title>
        <authorList>
            <person name="Chandler C."/>
            <person name="Wang Y."/>
        </authorList>
    </citation>
    <scope>NUCLEOTIDE SEQUENCE [LARGE SCALE GENOMIC DNA]</scope>
    <source>
        <strain evidence="2 3">RCFS May 2013</strain>
    </source>
</reference>